<name>A0A7J6T4B1_PEROL</name>
<dbReference type="Proteomes" id="UP000574390">
    <property type="component" value="Unassembled WGS sequence"/>
</dbReference>
<dbReference type="AlphaFoldDB" id="A0A7J6T4B1"/>
<feature type="compositionally biased region" description="Basic and acidic residues" evidence="1">
    <location>
        <begin position="57"/>
        <end position="68"/>
    </location>
</feature>
<sequence>RAARSDSGRDSIDGTATVSSPKWSFDDPTPARQPGDASPTYNASTPSVDDIESGDADPPRLRRVEPRIPQRYFQMQERIDSLIKRLEGITISTAWAPKLLMGMSEVRYILCGPCFLRAASVAHNHMTANWTTVIATTAAAAAFLPLIEAYPPLKVTQFSDGGTASCYYHNGGFDQSWHQSLWLNIEKERGMQTLQVACPSSAGKDAFMNTYASTSHRLARHGARLQPAEDQVFEFDLDPPPRTGLDLLEGVDTSRITRNVLFRMRPDNVRSVRGFCDTAFAFGERPASATPALIFMIEKLEEVCSAAIEAAKGLPPLTARQLLVESNGASCFYGRGEVMSSYRQSLSIEVELERSLGTEDRVPQEWCPEGILKSIEAPLIDTGTDPLGEVDALAYYKKLKRLNATASELALKNLTYGQKEFMKKHLDELGQHGKDTANEHGKDMANEVREVCSAVREGLVEELGSFDKLCEKVRVNSNKAIEVAKNAGRRFEERDGRTMITRDLRGKRKFRH</sequence>
<reference evidence="2 3" key="1">
    <citation type="submission" date="2020-04" db="EMBL/GenBank/DDBJ databases">
        <title>Perkinsus olseni comparative genomics.</title>
        <authorList>
            <person name="Bogema D.R."/>
        </authorList>
    </citation>
    <scope>NUCLEOTIDE SEQUENCE [LARGE SCALE GENOMIC DNA]</scope>
    <source>
        <strain evidence="2">ATCC PRA-205</strain>
    </source>
</reference>
<protein>
    <submittedName>
        <fullName evidence="2">Uncharacterized protein</fullName>
    </submittedName>
</protein>
<gene>
    <name evidence="2" type="ORF">FOZ62_008928</name>
</gene>
<comment type="caution">
    <text evidence="2">The sequence shown here is derived from an EMBL/GenBank/DDBJ whole genome shotgun (WGS) entry which is preliminary data.</text>
</comment>
<feature type="non-terminal residue" evidence="2">
    <location>
        <position position="512"/>
    </location>
</feature>
<feature type="compositionally biased region" description="Basic and acidic residues" evidence="1">
    <location>
        <begin position="1"/>
        <end position="12"/>
    </location>
</feature>
<evidence type="ECO:0000313" key="3">
    <source>
        <dbReference type="Proteomes" id="UP000574390"/>
    </source>
</evidence>
<proteinExistence type="predicted"/>
<feature type="region of interest" description="Disordered" evidence="1">
    <location>
        <begin position="1"/>
        <end position="68"/>
    </location>
</feature>
<dbReference type="EMBL" id="JABANM010010209">
    <property type="protein sequence ID" value="KAF4739717.1"/>
    <property type="molecule type" value="Genomic_DNA"/>
</dbReference>
<accession>A0A7J6T4B1</accession>
<evidence type="ECO:0000313" key="2">
    <source>
        <dbReference type="EMBL" id="KAF4739717.1"/>
    </source>
</evidence>
<organism evidence="2 3">
    <name type="scientific">Perkinsus olseni</name>
    <name type="common">Perkinsus atlanticus</name>
    <dbReference type="NCBI Taxonomy" id="32597"/>
    <lineage>
        <taxon>Eukaryota</taxon>
        <taxon>Sar</taxon>
        <taxon>Alveolata</taxon>
        <taxon>Perkinsozoa</taxon>
        <taxon>Perkinsea</taxon>
        <taxon>Perkinsida</taxon>
        <taxon>Perkinsidae</taxon>
        <taxon>Perkinsus</taxon>
    </lineage>
</organism>
<evidence type="ECO:0000256" key="1">
    <source>
        <dbReference type="SAM" id="MobiDB-lite"/>
    </source>
</evidence>